<reference evidence="3 4" key="1">
    <citation type="submission" date="2016-08" db="EMBL/GenBank/DDBJ databases">
        <title>A Parts List for Fungal Cellulosomes Revealed by Comparative Genomics.</title>
        <authorList>
            <consortium name="DOE Joint Genome Institute"/>
            <person name="Haitjema C.H."/>
            <person name="Gilmore S.P."/>
            <person name="Henske J.K."/>
            <person name="Solomon K.V."/>
            <person name="De Groot R."/>
            <person name="Kuo A."/>
            <person name="Mondo S.J."/>
            <person name="Salamov A.A."/>
            <person name="Labutti K."/>
            <person name="Zhao Z."/>
            <person name="Chiniquy J."/>
            <person name="Barry K."/>
            <person name="Brewer H.M."/>
            <person name="Purvine S.O."/>
            <person name="Wright A.T."/>
            <person name="Boxma B."/>
            <person name="Van Alen T."/>
            <person name="Hackstein J.H."/>
            <person name="Baker S.E."/>
            <person name="Grigoriev I.V."/>
            <person name="O'Malley M.A."/>
        </authorList>
    </citation>
    <scope>NUCLEOTIDE SEQUENCE [LARGE SCALE GENOMIC DNA]</scope>
    <source>
        <strain evidence="3 4">G1</strain>
    </source>
</reference>
<proteinExistence type="predicted"/>
<dbReference type="AlphaFoldDB" id="A0A1Y2EA66"/>
<comment type="caution">
    <text evidence="3">The sequence shown here is derived from an EMBL/GenBank/DDBJ whole genome shotgun (WGS) entry which is preliminary data.</text>
</comment>
<dbReference type="EMBL" id="MCOG01000046">
    <property type="protein sequence ID" value="ORY68136.1"/>
    <property type="molecule type" value="Genomic_DNA"/>
</dbReference>
<gene>
    <name evidence="3" type="ORF">LY90DRAFT_639740</name>
</gene>
<protein>
    <recommendedName>
        <fullName evidence="5">Carbohydrate-binding domain-containing protein</fullName>
    </recommendedName>
</protein>
<keyword evidence="2" id="KW-0732">Signal</keyword>
<dbReference type="STRING" id="1754190.A0A1Y2EA66"/>
<dbReference type="OrthoDB" id="2140054at2759"/>
<feature type="compositionally biased region" description="Basic and acidic residues" evidence="1">
    <location>
        <begin position="543"/>
        <end position="555"/>
    </location>
</feature>
<feature type="chain" id="PRO_5012756556" description="Carbohydrate-binding domain-containing protein" evidence="2">
    <location>
        <begin position="22"/>
        <end position="750"/>
    </location>
</feature>
<dbReference type="InterPro" id="IPR025584">
    <property type="entry name" value="Cthe_2159"/>
</dbReference>
<evidence type="ECO:0000313" key="3">
    <source>
        <dbReference type="EMBL" id="ORY68136.1"/>
    </source>
</evidence>
<sequence length="750" mass="79989">MKINNYIVLLVIFVFSSVVKADDEEETTSLDITGDEEELELIPGPVTCEYKKKDLNESYDVDSDISINCNGDSSTCTSNHDGVTISEGVVEITTAGTYIVGGNLEGQLRIAATKDDFIHLVLNNANITSFDGPAIFGSKADKVTITLVGENLLNDPANYTIVDEDDEPDACLFIDSDLAINGSGNLTVIGNYKDAIRCKKDLRIVNGTINVQSAVDKGIKVKNSLCIKDGNIKVNSTDTGIKVTRDDDAEKGYIVIDGGNVVVSSGNDGIHAETHLTINDGFIDIQKSGEGLEGQMIDILGGEIHIISSDDGINASKVGSSNEDDMGPMGGPMGGPMDDMQGMNTMNRTESMRGPMGGSMGGSMGGPMRDMQGMNSMNRTESMGPGGMSPPNGMPGGMPGGKSSEVDSSVYINIVGGKLYITSKGNDVDGIDSNGVLYIGGDAEVYVSVEGGDIYGNMAALDAEGTNAIVPGSTVFATGGGKNNIGGRNNMGSNKNNGINGNDNFNNRPGFNETENNMNDFFYKNKNGKDFIDENTTDSIDNEDSKDNENKKDSSEEQNNIENKSENEIIISNAVNEENTKKPEKKIVKKPKTIIIKKCKPKNISNVKSQAPPQQQFEGMDDNKNMNFTMPDNMNGHNGNMNFTMHDNMNGGMGGGMGSESGIVLQPYIQTSIDTQEAGTEISIIDNENDKTIISYTPEISYASILVSTPKLVEGKEYTIIAGDFTQTITASSPSSSEEIEPPSITSHSN</sequence>
<feature type="compositionally biased region" description="Acidic residues" evidence="1">
    <location>
        <begin position="533"/>
        <end position="542"/>
    </location>
</feature>
<evidence type="ECO:0000313" key="4">
    <source>
        <dbReference type="Proteomes" id="UP000193920"/>
    </source>
</evidence>
<feature type="region of interest" description="Disordered" evidence="1">
    <location>
        <begin position="533"/>
        <end position="568"/>
    </location>
</feature>
<feature type="signal peptide" evidence="2">
    <location>
        <begin position="1"/>
        <end position="21"/>
    </location>
</feature>
<evidence type="ECO:0000256" key="2">
    <source>
        <dbReference type="SAM" id="SignalP"/>
    </source>
</evidence>
<dbReference type="Proteomes" id="UP000193920">
    <property type="component" value="Unassembled WGS sequence"/>
</dbReference>
<name>A0A1Y2EA66_9FUNG</name>
<feature type="region of interest" description="Disordered" evidence="1">
    <location>
        <begin position="486"/>
        <end position="505"/>
    </location>
</feature>
<keyword evidence="4" id="KW-1185">Reference proteome</keyword>
<feature type="region of interest" description="Disordered" evidence="1">
    <location>
        <begin position="730"/>
        <end position="750"/>
    </location>
</feature>
<organism evidence="3 4">
    <name type="scientific">Neocallimastix californiae</name>
    <dbReference type="NCBI Taxonomy" id="1754190"/>
    <lineage>
        <taxon>Eukaryota</taxon>
        <taxon>Fungi</taxon>
        <taxon>Fungi incertae sedis</taxon>
        <taxon>Chytridiomycota</taxon>
        <taxon>Chytridiomycota incertae sedis</taxon>
        <taxon>Neocallimastigomycetes</taxon>
        <taxon>Neocallimastigales</taxon>
        <taxon>Neocallimastigaceae</taxon>
        <taxon>Neocallimastix</taxon>
    </lineage>
</organism>
<feature type="compositionally biased region" description="Low complexity" evidence="1">
    <location>
        <begin position="557"/>
        <end position="568"/>
    </location>
</feature>
<evidence type="ECO:0000256" key="1">
    <source>
        <dbReference type="SAM" id="MobiDB-lite"/>
    </source>
</evidence>
<dbReference type="Pfam" id="PF14262">
    <property type="entry name" value="Cthe_2159"/>
    <property type="match status" value="1"/>
</dbReference>
<evidence type="ECO:0008006" key="5">
    <source>
        <dbReference type="Google" id="ProtNLM"/>
    </source>
</evidence>
<accession>A0A1Y2EA66</accession>